<proteinExistence type="predicted"/>
<sequence>MAALHEHIGRHQDPTVAGEDQSRVVAGADHHLAGLASALYQSVDHAELTELSQCRPRFADAHFTSVRPADGRRNPGTAGWVGFVLRMRPAGVKCMREVMPGFGEEAG</sequence>
<comment type="caution">
    <text evidence="1">The sequence shown here is derived from an EMBL/GenBank/DDBJ whole genome shotgun (WGS) entry which is preliminary data.</text>
</comment>
<dbReference type="AlphaFoldDB" id="A0A7I9Y3E2"/>
<dbReference type="EMBL" id="BLKW01000004">
    <property type="protein sequence ID" value="GFG76570.1"/>
    <property type="molecule type" value="Genomic_DNA"/>
</dbReference>
<gene>
    <name evidence="1" type="ORF">MBOT_39350</name>
</gene>
<name>A0A7I9Y3E2_9MYCO</name>
<accession>A0A7I9Y3E2</accession>
<evidence type="ECO:0000313" key="1">
    <source>
        <dbReference type="EMBL" id="GFG76570.1"/>
    </source>
</evidence>
<reference evidence="1 2" key="1">
    <citation type="journal article" date="2019" name="Emerg. Microbes Infect.">
        <title>Comprehensive subspecies identification of 175 nontuberculous mycobacteria species based on 7547 genomic profiles.</title>
        <authorList>
            <person name="Matsumoto Y."/>
            <person name="Kinjo T."/>
            <person name="Motooka D."/>
            <person name="Nabeya D."/>
            <person name="Jung N."/>
            <person name="Uechi K."/>
            <person name="Horii T."/>
            <person name="Iida T."/>
            <person name="Fujita J."/>
            <person name="Nakamura S."/>
        </authorList>
    </citation>
    <scope>NUCLEOTIDE SEQUENCE [LARGE SCALE GENOMIC DNA]</scope>
    <source>
        <strain evidence="1 2">JCM 17322</strain>
    </source>
</reference>
<keyword evidence="2" id="KW-1185">Reference proteome</keyword>
<evidence type="ECO:0000313" key="2">
    <source>
        <dbReference type="Proteomes" id="UP000465361"/>
    </source>
</evidence>
<protein>
    <submittedName>
        <fullName evidence="1">Uncharacterized protein</fullName>
    </submittedName>
</protein>
<organism evidence="1 2">
    <name type="scientific">Mycobacterium botniense</name>
    <dbReference type="NCBI Taxonomy" id="84962"/>
    <lineage>
        <taxon>Bacteria</taxon>
        <taxon>Bacillati</taxon>
        <taxon>Actinomycetota</taxon>
        <taxon>Actinomycetes</taxon>
        <taxon>Mycobacteriales</taxon>
        <taxon>Mycobacteriaceae</taxon>
        <taxon>Mycobacterium</taxon>
    </lineage>
</organism>
<dbReference type="Proteomes" id="UP000465361">
    <property type="component" value="Unassembled WGS sequence"/>
</dbReference>